<dbReference type="AlphaFoldDB" id="A0A850RJC9"/>
<reference evidence="1 2" key="1">
    <citation type="submission" date="2020-06" db="EMBL/GenBank/DDBJ databases">
        <title>Whole-genome sequence of Allochromatium humboldtianum DSM 21881, type strain.</title>
        <authorList>
            <person name="Kyndt J.A."/>
            <person name="Meyer T.E."/>
        </authorList>
    </citation>
    <scope>NUCLEOTIDE SEQUENCE [LARGE SCALE GENOMIC DNA]</scope>
    <source>
        <strain evidence="1 2">DSM 21881</strain>
    </source>
</reference>
<name>A0A850RJC9_9GAMM</name>
<dbReference type="EMBL" id="JABZEO010000018">
    <property type="protein sequence ID" value="NVZ11212.1"/>
    <property type="molecule type" value="Genomic_DNA"/>
</dbReference>
<dbReference type="Proteomes" id="UP000592294">
    <property type="component" value="Unassembled WGS sequence"/>
</dbReference>
<evidence type="ECO:0000313" key="1">
    <source>
        <dbReference type="EMBL" id="NVZ11212.1"/>
    </source>
</evidence>
<keyword evidence="2" id="KW-1185">Reference proteome</keyword>
<evidence type="ECO:0000313" key="2">
    <source>
        <dbReference type="Proteomes" id="UP000592294"/>
    </source>
</evidence>
<accession>A0A850RJC9</accession>
<gene>
    <name evidence="1" type="ORF">HW932_18335</name>
</gene>
<protein>
    <submittedName>
        <fullName evidence="1">Uncharacterized protein</fullName>
    </submittedName>
</protein>
<feature type="non-terminal residue" evidence="1">
    <location>
        <position position="1"/>
    </location>
</feature>
<organism evidence="1 2">
    <name type="scientific">Allochromatium humboldtianum</name>
    <dbReference type="NCBI Taxonomy" id="504901"/>
    <lineage>
        <taxon>Bacteria</taxon>
        <taxon>Pseudomonadati</taxon>
        <taxon>Pseudomonadota</taxon>
        <taxon>Gammaproteobacteria</taxon>
        <taxon>Chromatiales</taxon>
        <taxon>Chromatiaceae</taxon>
        <taxon>Allochromatium</taxon>
    </lineage>
</organism>
<dbReference type="RefSeq" id="WP_176977931.1">
    <property type="nucleotide sequence ID" value="NZ_JABZEO010000018.1"/>
</dbReference>
<sequence length="90" mass="10319">RLRWKRESKGQYAAFGRPPGFKLHDGEKTYAMVSPLGGDSRRPLTGWYWVAGWDSDVPYKNTCDHPVETPECAKEQAEAYVRQHLHSGKQ</sequence>
<comment type="caution">
    <text evidence="1">The sequence shown here is derived from an EMBL/GenBank/DDBJ whole genome shotgun (WGS) entry which is preliminary data.</text>
</comment>
<proteinExistence type="predicted"/>